<organism evidence="2 3">
    <name type="scientific">Diploscapter pachys</name>
    <dbReference type="NCBI Taxonomy" id="2018661"/>
    <lineage>
        <taxon>Eukaryota</taxon>
        <taxon>Metazoa</taxon>
        <taxon>Ecdysozoa</taxon>
        <taxon>Nematoda</taxon>
        <taxon>Chromadorea</taxon>
        <taxon>Rhabditida</taxon>
        <taxon>Rhabditina</taxon>
        <taxon>Rhabditomorpha</taxon>
        <taxon>Rhabditoidea</taxon>
        <taxon>Rhabditidae</taxon>
        <taxon>Diploscapter</taxon>
    </lineage>
</organism>
<name>A0A2A2LAQ4_9BILA</name>
<evidence type="ECO:0000256" key="1">
    <source>
        <dbReference type="SAM" id="MobiDB-lite"/>
    </source>
</evidence>
<proteinExistence type="predicted"/>
<feature type="compositionally biased region" description="Basic and acidic residues" evidence="1">
    <location>
        <begin position="64"/>
        <end position="80"/>
    </location>
</feature>
<dbReference type="EMBL" id="LIAE01006973">
    <property type="protein sequence ID" value="PAV83269.1"/>
    <property type="molecule type" value="Genomic_DNA"/>
</dbReference>
<evidence type="ECO:0000313" key="3">
    <source>
        <dbReference type="Proteomes" id="UP000218231"/>
    </source>
</evidence>
<feature type="region of interest" description="Disordered" evidence="1">
    <location>
        <begin position="18"/>
        <end position="87"/>
    </location>
</feature>
<accession>A0A2A2LAQ4</accession>
<dbReference type="AlphaFoldDB" id="A0A2A2LAQ4"/>
<comment type="caution">
    <text evidence="2">The sequence shown here is derived from an EMBL/GenBank/DDBJ whole genome shotgun (WGS) entry which is preliminary data.</text>
</comment>
<feature type="compositionally biased region" description="Basic and acidic residues" evidence="1">
    <location>
        <begin position="30"/>
        <end position="54"/>
    </location>
</feature>
<keyword evidence="3" id="KW-1185">Reference proteome</keyword>
<protein>
    <submittedName>
        <fullName evidence="2">Uncharacterized protein</fullName>
    </submittedName>
</protein>
<gene>
    <name evidence="2" type="ORF">WR25_19817</name>
</gene>
<sequence length="87" mass="10615">MKKKKKLKEKLVELRLEGGDILGRKSRRKTTCDEKAEREEEENRQKQKQAEDRKQKKSMQMQRSFDRQKQRSDDVTDQRNHRQIKSN</sequence>
<dbReference type="Proteomes" id="UP000218231">
    <property type="component" value="Unassembled WGS sequence"/>
</dbReference>
<reference evidence="2 3" key="1">
    <citation type="journal article" date="2017" name="Curr. Biol.">
        <title>Genome architecture and evolution of a unichromosomal asexual nematode.</title>
        <authorList>
            <person name="Fradin H."/>
            <person name="Zegar C."/>
            <person name="Gutwein M."/>
            <person name="Lucas J."/>
            <person name="Kovtun M."/>
            <person name="Corcoran D."/>
            <person name="Baugh L.R."/>
            <person name="Kiontke K."/>
            <person name="Gunsalus K."/>
            <person name="Fitch D.H."/>
            <person name="Piano F."/>
        </authorList>
    </citation>
    <scope>NUCLEOTIDE SEQUENCE [LARGE SCALE GENOMIC DNA]</scope>
    <source>
        <strain evidence="2">PF1309</strain>
    </source>
</reference>
<evidence type="ECO:0000313" key="2">
    <source>
        <dbReference type="EMBL" id="PAV83269.1"/>
    </source>
</evidence>